<accession>A0ABW1EKL7</accession>
<evidence type="ECO:0000313" key="3">
    <source>
        <dbReference type="Proteomes" id="UP001596091"/>
    </source>
</evidence>
<feature type="compositionally biased region" description="Low complexity" evidence="1">
    <location>
        <begin position="28"/>
        <end position="42"/>
    </location>
</feature>
<reference evidence="3" key="1">
    <citation type="journal article" date="2019" name="Int. J. Syst. Evol. Microbiol.">
        <title>The Global Catalogue of Microorganisms (GCM) 10K type strain sequencing project: providing services to taxonomists for standard genome sequencing and annotation.</title>
        <authorList>
            <consortium name="The Broad Institute Genomics Platform"/>
            <consortium name="The Broad Institute Genome Sequencing Center for Infectious Disease"/>
            <person name="Wu L."/>
            <person name="Ma J."/>
        </authorList>
    </citation>
    <scope>NUCLEOTIDE SEQUENCE [LARGE SCALE GENOMIC DNA]</scope>
    <source>
        <strain evidence="3">JCM 4087</strain>
    </source>
</reference>
<feature type="region of interest" description="Disordered" evidence="1">
    <location>
        <begin position="28"/>
        <end position="50"/>
    </location>
</feature>
<gene>
    <name evidence="2" type="ORF">ACFPT7_16710</name>
</gene>
<evidence type="ECO:0008006" key="4">
    <source>
        <dbReference type="Google" id="ProtNLM"/>
    </source>
</evidence>
<sequence length="359" mass="41112">MESYLWRTSRWLPLICVYLVLAYSQPGQGQTGSTSQQQPSQTAIHSTAPDAMGTYPDNLVRYDNFFKYVVAEDDLIRQETQEGKQPVRARTDYSSAINISREDEQAMLAIILDAQNRRVENKKQYEEARNKFDIARQLGMSQDSSTPEPHYAGWVDSDWTILQQAWIQLKNTLGEDAFHKLDTYVDHQFVLGRSVTGDSAQAGGQTPFPVNVSYEMFIHHVAGEDARVKREIAEGKEQVFREDYSRAAHFPEEEEQPVLEILFETDRELVENSRQYNEAGHEFFRKYGWVGASHVPMPPELQELAEKHDRIIEEAKAKLKQELGDEYFHNLDAWIKRRYGAGKIIGGHSSASDPVAHTK</sequence>
<evidence type="ECO:0000313" key="2">
    <source>
        <dbReference type="EMBL" id="MFC5863948.1"/>
    </source>
</evidence>
<organism evidence="2 3">
    <name type="scientific">Acidicapsa dinghuensis</name>
    <dbReference type="NCBI Taxonomy" id="2218256"/>
    <lineage>
        <taxon>Bacteria</taxon>
        <taxon>Pseudomonadati</taxon>
        <taxon>Acidobacteriota</taxon>
        <taxon>Terriglobia</taxon>
        <taxon>Terriglobales</taxon>
        <taxon>Acidobacteriaceae</taxon>
        <taxon>Acidicapsa</taxon>
    </lineage>
</organism>
<proteinExistence type="predicted"/>
<comment type="caution">
    <text evidence="2">The sequence shown here is derived from an EMBL/GenBank/DDBJ whole genome shotgun (WGS) entry which is preliminary data.</text>
</comment>
<dbReference type="RefSeq" id="WP_263341189.1">
    <property type="nucleotide sequence ID" value="NZ_JAGSYH010000006.1"/>
</dbReference>
<evidence type="ECO:0000256" key="1">
    <source>
        <dbReference type="SAM" id="MobiDB-lite"/>
    </source>
</evidence>
<keyword evidence="3" id="KW-1185">Reference proteome</keyword>
<dbReference type="Proteomes" id="UP001596091">
    <property type="component" value="Unassembled WGS sequence"/>
</dbReference>
<protein>
    <recommendedName>
        <fullName evidence="4">PpiC domain-containing protein</fullName>
    </recommendedName>
</protein>
<dbReference type="EMBL" id="JBHSPH010000008">
    <property type="protein sequence ID" value="MFC5863948.1"/>
    <property type="molecule type" value="Genomic_DNA"/>
</dbReference>
<name>A0ABW1EKL7_9BACT</name>